<dbReference type="HOGENOM" id="CLU_042576_0_0_1"/>
<evidence type="ECO:0000313" key="2">
    <source>
        <dbReference type="Proteomes" id="UP000008068"/>
    </source>
</evidence>
<evidence type="ECO:0000313" key="1">
    <source>
        <dbReference type="EMBL" id="EGT49661.1"/>
    </source>
</evidence>
<dbReference type="Pfam" id="PF12078">
    <property type="entry name" value="DUF3557"/>
    <property type="match status" value="1"/>
</dbReference>
<proteinExistence type="predicted"/>
<dbReference type="EMBL" id="GL379790">
    <property type="protein sequence ID" value="EGT49661.1"/>
    <property type="molecule type" value="Genomic_DNA"/>
</dbReference>
<dbReference type="InterPro" id="IPR021942">
    <property type="entry name" value="DUF3557"/>
</dbReference>
<name>G0MDT4_CAEBE</name>
<organism evidence="2">
    <name type="scientific">Caenorhabditis brenneri</name>
    <name type="common">Nematode worm</name>
    <dbReference type="NCBI Taxonomy" id="135651"/>
    <lineage>
        <taxon>Eukaryota</taxon>
        <taxon>Metazoa</taxon>
        <taxon>Ecdysozoa</taxon>
        <taxon>Nematoda</taxon>
        <taxon>Chromadorea</taxon>
        <taxon>Rhabditida</taxon>
        <taxon>Rhabditina</taxon>
        <taxon>Rhabditomorpha</taxon>
        <taxon>Rhabditoidea</taxon>
        <taxon>Rhabditidae</taxon>
        <taxon>Peloderinae</taxon>
        <taxon>Caenorhabditis</taxon>
    </lineage>
</organism>
<accession>G0MDT4</accession>
<reference evidence="2" key="1">
    <citation type="submission" date="2011-07" db="EMBL/GenBank/DDBJ databases">
        <authorList>
            <consortium name="Caenorhabditis brenneri Sequencing and Analysis Consortium"/>
            <person name="Wilson R.K."/>
        </authorList>
    </citation>
    <scope>NUCLEOTIDE SEQUENCE [LARGE SCALE GENOMIC DNA]</scope>
    <source>
        <strain evidence="2">PB2801</strain>
    </source>
</reference>
<dbReference type="InParanoid" id="G0MDT4"/>
<dbReference type="Proteomes" id="UP000008068">
    <property type="component" value="Unassembled WGS sequence"/>
</dbReference>
<sequence>MPSSMSYPNIPFIVQYLEANKRIELARRCPTIKIIDKLVPLRIESLEFRNNILRINDTYYQIGVVQEFTDGHFFEYSDKSYGGMQEDVNEYGCKVATNNHILTPGDIAIPPVYHDENVINMEEEPEFLRKLEERLKNNTPPITEKVVKYYLERELFSRRCQFNQELPSSEFYLLLTIHRPDRPRQWEAVKYNKKIYEAMKNLTTQIFGGRKHVVYVNLFDVFFPTWDTRFGSVLRLPESLKFKVSRLAISSDVEQVLNGLSPILDPGSFPLEGIKVIVTEDDSYFPSRDPRCDFKNSSNHEHPAVQSAKSLCIATKYSECFEFVLKARNPNIRLDARHIDRRDLLKLIKKILKEEWRQDISYTFGIEEKEYLYAAVESLMKRYHTWIEMDDEEGEKCFIRIHINSVKDLCLDFAPIPEGKIVETDHEAELGWLLQIYTGERKDPGVVENALIAVHRARMKFDDLKDSFRDVMRLFRR</sequence>
<dbReference type="PANTHER" id="PTHR31379">
    <property type="entry name" value="F-BOX C PROTEIN-RELATED-RELATED"/>
    <property type="match status" value="1"/>
</dbReference>
<gene>
    <name evidence="1" type="ORF">CAEBREN_09406</name>
</gene>
<dbReference type="AlphaFoldDB" id="G0MDT4"/>
<dbReference type="PANTHER" id="PTHR31379:SF1">
    <property type="entry name" value="F-BOX C PROTEIN-RELATED"/>
    <property type="match status" value="1"/>
</dbReference>
<dbReference type="OrthoDB" id="5910401at2759"/>
<protein>
    <submittedName>
        <fullName evidence="1">Uncharacterized protein</fullName>
    </submittedName>
</protein>
<keyword evidence="2" id="KW-1185">Reference proteome</keyword>